<evidence type="ECO:0000313" key="2">
    <source>
        <dbReference type="EMBL" id="ADM10415.1"/>
    </source>
</evidence>
<dbReference type="eggNOG" id="COG0456">
    <property type="taxonomic scope" value="Bacteria"/>
</dbReference>
<evidence type="ECO:0000313" key="3">
    <source>
        <dbReference type="Proteomes" id="UP000001302"/>
    </source>
</evidence>
<accession>E0TDW6</accession>
<dbReference type="SUPFAM" id="SSF55729">
    <property type="entry name" value="Acyl-CoA N-acyltransferases (Nat)"/>
    <property type="match status" value="1"/>
</dbReference>
<dbReference type="EMBL" id="CP002156">
    <property type="protein sequence ID" value="ADM10415.1"/>
    <property type="molecule type" value="Genomic_DNA"/>
</dbReference>
<organism evidence="2 3">
    <name type="scientific">Parvularcula bermudensis (strain ATCC BAA-594 / HTCC2503 / KCTC 12087)</name>
    <dbReference type="NCBI Taxonomy" id="314260"/>
    <lineage>
        <taxon>Bacteria</taxon>
        <taxon>Pseudomonadati</taxon>
        <taxon>Pseudomonadota</taxon>
        <taxon>Alphaproteobacteria</taxon>
        <taxon>Parvularculales</taxon>
        <taxon>Parvularculaceae</taxon>
        <taxon>Parvularcula</taxon>
    </lineage>
</organism>
<evidence type="ECO:0000259" key="1">
    <source>
        <dbReference type="PROSITE" id="PS51186"/>
    </source>
</evidence>
<dbReference type="AlphaFoldDB" id="E0TDW6"/>
<dbReference type="Proteomes" id="UP000001302">
    <property type="component" value="Chromosome"/>
</dbReference>
<keyword evidence="3" id="KW-1185">Reference proteome</keyword>
<dbReference type="PROSITE" id="PS51186">
    <property type="entry name" value="GNAT"/>
    <property type="match status" value="1"/>
</dbReference>
<dbReference type="OrthoDB" id="275336at2"/>
<dbReference type="CDD" id="cd04301">
    <property type="entry name" value="NAT_SF"/>
    <property type="match status" value="1"/>
</dbReference>
<reference evidence="2 3" key="2">
    <citation type="journal article" date="2011" name="J. Bacteriol.">
        <title>Complete genome sequence of strain HTCC2503T of Parvularcula bermudensis, the type species of the order "Parvularculales" in the class Alphaproteobacteria.</title>
        <authorList>
            <person name="Oh H.M."/>
            <person name="Kang I."/>
            <person name="Vergin K.L."/>
            <person name="Kang D."/>
            <person name="Rhee K.H."/>
            <person name="Giovannoni S.J."/>
            <person name="Cho J.C."/>
        </authorList>
    </citation>
    <scope>NUCLEOTIDE SEQUENCE [LARGE SCALE GENOMIC DNA]</scope>
    <source>
        <strain evidence="3">ATCC BAA-594 / HTCC2503 / KCTC 12087</strain>
    </source>
</reference>
<protein>
    <submittedName>
        <fullName evidence="2">Acetyltransferase, GNAT family protein</fullName>
    </submittedName>
</protein>
<proteinExistence type="predicted"/>
<name>E0TDW6_PARBH</name>
<reference evidence="3" key="1">
    <citation type="submission" date="2010-08" db="EMBL/GenBank/DDBJ databases">
        <title>Genome sequence of Parvularcula bermudensis HTCC2503.</title>
        <authorList>
            <person name="Kang D.-M."/>
            <person name="Oh H.-M."/>
            <person name="Cho J.-C."/>
        </authorList>
    </citation>
    <scope>NUCLEOTIDE SEQUENCE [LARGE SCALE GENOMIC DNA]</scope>
    <source>
        <strain evidence="3">ATCC BAA-594 / HTCC2503 / KCTC 12087</strain>
    </source>
</reference>
<dbReference type="GO" id="GO:0016747">
    <property type="term" value="F:acyltransferase activity, transferring groups other than amino-acyl groups"/>
    <property type="evidence" value="ECO:0007669"/>
    <property type="project" value="InterPro"/>
</dbReference>
<feature type="domain" description="N-acetyltransferase" evidence="1">
    <location>
        <begin position="42"/>
        <end position="183"/>
    </location>
</feature>
<sequence length="183" mass="21035">MDVLSSPPRTRKPERIEAVITYLEQTKRPSSPKPAQPKGRHAILRCEEPPVSFYRYIYSAVGTPHKWVSRRYLNDDDLSALICKPSVNIFVLYREGWVAGFAELEHIDTSLIEIRFFGLVPEAKNKGLGGWFLYEILQMAWQHDPQKIRIETCSLDDPAALRLYQKMGFSVYGQATGVIEWYG</sequence>
<dbReference type="Gene3D" id="3.40.630.30">
    <property type="match status" value="1"/>
</dbReference>
<dbReference type="HOGENOM" id="CLU_098254_1_0_5"/>
<dbReference type="STRING" id="314260.PB2503_11854"/>
<dbReference type="InterPro" id="IPR016181">
    <property type="entry name" value="Acyl_CoA_acyltransferase"/>
</dbReference>
<dbReference type="Pfam" id="PF00583">
    <property type="entry name" value="Acetyltransf_1"/>
    <property type="match status" value="1"/>
</dbReference>
<dbReference type="InterPro" id="IPR000182">
    <property type="entry name" value="GNAT_dom"/>
</dbReference>
<keyword evidence="2" id="KW-0808">Transferase</keyword>
<dbReference type="RefSeq" id="WP_013301389.1">
    <property type="nucleotide sequence ID" value="NC_014414.1"/>
</dbReference>
<dbReference type="KEGG" id="pbr:PB2503_11854"/>
<gene>
    <name evidence="2" type="ordered locus">PB2503_11854</name>
</gene>